<evidence type="ECO:0000259" key="6">
    <source>
        <dbReference type="PROSITE" id="PS50238"/>
    </source>
</evidence>
<keyword evidence="3" id="KW-0967">Endosome</keyword>
<reference evidence="7 8" key="1">
    <citation type="submission" date="2024-10" db="EMBL/GenBank/DDBJ databases">
        <title>Updated reference genomes for cyclostephanoid diatoms.</title>
        <authorList>
            <person name="Roberts W.R."/>
            <person name="Alverson A.J."/>
        </authorList>
    </citation>
    <scope>NUCLEOTIDE SEQUENCE [LARGE SCALE GENOMIC DNA]</scope>
    <source>
        <strain evidence="7 8">AJA276-08</strain>
    </source>
</reference>
<comment type="subcellular location">
    <subcellularLocation>
        <location evidence="2">Cytoplasmic vesicle</location>
        <location evidence="2">Phagosome membrane</location>
    </subcellularLocation>
    <subcellularLocation>
        <location evidence="1">Early endosome membrane</location>
    </subcellularLocation>
</comment>
<evidence type="ECO:0000256" key="5">
    <source>
        <dbReference type="SAM" id="MobiDB-lite"/>
    </source>
</evidence>
<dbReference type="InterPro" id="IPR036691">
    <property type="entry name" value="Endo/exonu/phosph_ase_sf"/>
</dbReference>
<evidence type="ECO:0000313" key="8">
    <source>
        <dbReference type="Proteomes" id="UP001530315"/>
    </source>
</evidence>
<gene>
    <name evidence="7" type="ORF">ACHAW5_009651</name>
</gene>
<evidence type="ECO:0000256" key="2">
    <source>
        <dbReference type="ARBA" id="ARBA00004580"/>
    </source>
</evidence>
<accession>A0ABD3NZU1</accession>
<dbReference type="InterPro" id="IPR000198">
    <property type="entry name" value="RhoGAP_dom"/>
</dbReference>
<keyword evidence="4" id="KW-0968">Cytoplasmic vesicle</keyword>
<sequence>MNDDSWLTSGSNMTGGQRHQQGNNDWAAPPPPAGGYDQGVPGQRPPYGRQQPPAQAGTTMANQQVAAYQYTAFQNNAMPQKQQQHHHHRHPPTPPQPTVATGAYNTPGTPNGPNKAGSGGGGGNNSSNNNAGIIVASRAADEETEDGRIRNREASTKIRDAWIYKQIRSRQDEFTQYKQGRVFVGTWNVNAKGKEESLSSWLCADWHQHGPPDIVVVGFQEMVDLNAVNVAVENKSATRSQFWVEKIRATLNSRQNTLGDPMRTYTELATKFLVGLLVCVFVKAPHKPRVKYVHTDSVGVGVMGMMGNKGGVSIRLQFYDSTLCFICAHLAAHRENVAGRNADFANVYTKMSFEIGQEAVQEVIRLGSMSQWAMGTSSVGVPDHDLVFWFGDLNYRVDESIPTVRVMELSKAGMLDELIEHDQLNIERAAGRVFRDFEEGALTFTPTYKYQPGTDLYEERPDKKLRAPAWCDRILWLAQEPGHVAQLNYTRSELNVSDHKPVMSTFLVTIKDVILAKREGVYRDVMKMLDTYENNSLPMVSLDRIKLDFGEVRYDQRVTLPIVITNTGQVVAQFRLVPKVDEIELCKPWMTVAPTYGMLIPGEQAELEMTITIDNSTARRLNTSQEVLEDVVILRLENGRDYYISATGKYARSCFGMAVDELVLYTDPIREVPLDPILRAEKYDLNSRAAMCVPKELWRIIDAIYERGLDERDLFTMIGDPDEVYQIRECLDTGASFENFSVHSFAEVLTSFLSNLSSPIVPVTLIPTLDIDAQNIQMFTRKFLEDMLPVPYNVFIYIISFFREVLLHEQRNRLSPPKVARILCNCLSLSQTGGADESVRSASSSRGNMQQLMLHFLQTNSI</sequence>
<dbReference type="Gene3D" id="3.60.10.10">
    <property type="entry name" value="Endonuclease/exonuclease/phosphatase"/>
    <property type="match status" value="1"/>
</dbReference>
<dbReference type="EMBL" id="JALLAZ020001065">
    <property type="protein sequence ID" value="KAL3781460.1"/>
    <property type="molecule type" value="Genomic_DNA"/>
</dbReference>
<dbReference type="SUPFAM" id="SSF56219">
    <property type="entry name" value="DNase I-like"/>
    <property type="match status" value="1"/>
</dbReference>
<feature type="compositionally biased region" description="Low complexity" evidence="5">
    <location>
        <begin position="38"/>
        <end position="57"/>
    </location>
</feature>
<dbReference type="InterPro" id="IPR046985">
    <property type="entry name" value="IP5"/>
</dbReference>
<proteinExistence type="predicted"/>
<protein>
    <recommendedName>
        <fullName evidence="6">Rho-GAP domain-containing protein</fullName>
    </recommendedName>
</protein>
<dbReference type="Pfam" id="PF22669">
    <property type="entry name" value="Exo_endo_phos2"/>
    <property type="match status" value="1"/>
</dbReference>
<dbReference type="InterPro" id="IPR000300">
    <property type="entry name" value="IPPc"/>
</dbReference>
<dbReference type="SMART" id="SM00324">
    <property type="entry name" value="RhoGAP"/>
    <property type="match status" value="1"/>
</dbReference>
<dbReference type="SUPFAM" id="SSF48350">
    <property type="entry name" value="GTPase activation domain, GAP"/>
    <property type="match status" value="1"/>
</dbReference>
<dbReference type="SMART" id="SM00128">
    <property type="entry name" value="IPPc"/>
    <property type="match status" value="1"/>
</dbReference>
<comment type="caution">
    <text evidence="7">The sequence shown here is derived from an EMBL/GenBank/DDBJ whole genome shotgun (WGS) entry which is preliminary data.</text>
</comment>
<keyword evidence="8" id="KW-1185">Reference proteome</keyword>
<evidence type="ECO:0000256" key="1">
    <source>
        <dbReference type="ARBA" id="ARBA00004146"/>
    </source>
</evidence>
<feature type="compositionally biased region" description="Polar residues" evidence="5">
    <location>
        <begin position="1"/>
        <end position="24"/>
    </location>
</feature>
<evidence type="ECO:0000256" key="3">
    <source>
        <dbReference type="ARBA" id="ARBA00022753"/>
    </source>
</evidence>
<dbReference type="GO" id="GO:0031901">
    <property type="term" value="C:early endosome membrane"/>
    <property type="evidence" value="ECO:0007669"/>
    <property type="project" value="UniProtKB-SubCell"/>
</dbReference>
<dbReference type="Pfam" id="PF00620">
    <property type="entry name" value="RhoGAP"/>
    <property type="match status" value="1"/>
</dbReference>
<dbReference type="PANTHER" id="PTHR11200:SF300">
    <property type="entry name" value="TYPE II INOSITOL 1,4,5-TRISPHOSPHATE 5-PHOSPHATASE"/>
    <property type="match status" value="1"/>
</dbReference>
<feature type="region of interest" description="Disordered" evidence="5">
    <location>
        <begin position="78"/>
        <end position="130"/>
    </location>
</feature>
<dbReference type="Pfam" id="PF21310">
    <property type="entry name" value="OCRL-like_ASH"/>
    <property type="match status" value="1"/>
</dbReference>
<dbReference type="AlphaFoldDB" id="A0ABD3NZU1"/>
<dbReference type="InterPro" id="IPR048869">
    <property type="entry name" value="OCRL-1_2_ASH"/>
</dbReference>
<dbReference type="PANTHER" id="PTHR11200">
    <property type="entry name" value="INOSITOL 5-PHOSPHATASE"/>
    <property type="match status" value="1"/>
</dbReference>
<dbReference type="InterPro" id="IPR008936">
    <property type="entry name" value="Rho_GTPase_activation_prot"/>
</dbReference>
<dbReference type="GO" id="GO:0030670">
    <property type="term" value="C:phagocytic vesicle membrane"/>
    <property type="evidence" value="ECO:0007669"/>
    <property type="project" value="UniProtKB-SubCell"/>
</dbReference>
<name>A0ABD3NZU1_9STRA</name>
<dbReference type="Gene3D" id="1.10.555.10">
    <property type="entry name" value="Rho GTPase activation protein"/>
    <property type="match status" value="1"/>
</dbReference>
<dbReference type="PROSITE" id="PS50238">
    <property type="entry name" value="RHOGAP"/>
    <property type="match status" value="1"/>
</dbReference>
<dbReference type="FunFam" id="2.60.40.10:FF:000132">
    <property type="entry name" value="Inositol polyphosphate 5-phosphatase OCRL-1 isoform b"/>
    <property type="match status" value="1"/>
</dbReference>
<evidence type="ECO:0000256" key="4">
    <source>
        <dbReference type="ARBA" id="ARBA00023329"/>
    </source>
</evidence>
<dbReference type="InterPro" id="IPR013783">
    <property type="entry name" value="Ig-like_fold"/>
</dbReference>
<feature type="domain" description="Rho-GAP" evidence="6">
    <location>
        <begin position="672"/>
        <end position="862"/>
    </location>
</feature>
<dbReference type="Gene3D" id="2.60.40.10">
    <property type="entry name" value="Immunoglobulins"/>
    <property type="match status" value="1"/>
</dbReference>
<dbReference type="Proteomes" id="UP001530315">
    <property type="component" value="Unassembled WGS sequence"/>
</dbReference>
<evidence type="ECO:0000313" key="7">
    <source>
        <dbReference type="EMBL" id="KAL3781460.1"/>
    </source>
</evidence>
<organism evidence="7 8">
    <name type="scientific">Stephanodiscus triporus</name>
    <dbReference type="NCBI Taxonomy" id="2934178"/>
    <lineage>
        <taxon>Eukaryota</taxon>
        <taxon>Sar</taxon>
        <taxon>Stramenopiles</taxon>
        <taxon>Ochrophyta</taxon>
        <taxon>Bacillariophyta</taxon>
        <taxon>Coscinodiscophyceae</taxon>
        <taxon>Thalassiosirophycidae</taxon>
        <taxon>Stephanodiscales</taxon>
        <taxon>Stephanodiscaceae</taxon>
        <taxon>Stephanodiscus</taxon>
    </lineage>
</organism>
<feature type="region of interest" description="Disordered" evidence="5">
    <location>
        <begin position="1"/>
        <end position="63"/>
    </location>
</feature>